<evidence type="ECO:0000313" key="2">
    <source>
        <dbReference type="Proteomes" id="UP000250079"/>
    </source>
</evidence>
<dbReference type="AlphaFoldDB" id="A0A2Z2NIQ3"/>
<accession>A0A2Z2NIQ3</accession>
<dbReference type="KEGG" id="gai:IMCC3135_01230"/>
<reference evidence="1 2" key="1">
    <citation type="submission" date="2016-12" db="EMBL/GenBank/DDBJ databases">
        <authorList>
            <person name="Song W.-J."/>
            <person name="Kurnit D.M."/>
        </authorList>
    </citation>
    <scope>NUCLEOTIDE SEQUENCE [LARGE SCALE GENOMIC DNA]</scope>
    <source>
        <strain evidence="1 2">IMCC3135</strain>
    </source>
</reference>
<name>A0A2Z2NIQ3_9GAMM</name>
<gene>
    <name evidence="1" type="ORF">IMCC3135_01230</name>
</gene>
<proteinExistence type="predicted"/>
<dbReference type="RefSeq" id="WP_157735693.1">
    <property type="nucleotide sequence ID" value="NZ_CP018632.1"/>
</dbReference>
<dbReference type="EMBL" id="CP018632">
    <property type="protein sequence ID" value="ASJ70365.1"/>
    <property type="molecule type" value="Genomic_DNA"/>
</dbReference>
<protein>
    <submittedName>
        <fullName evidence="1">Uncharacterized protein</fullName>
    </submittedName>
</protein>
<organism evidence="1 2">
    <name type="scientific">Granulosicoccus antarcticus IMCC3135</name>
    <dbReference type="NCBI Taxonomy" id="1192854"/>
    <lineage>
        <taxon>Bacteria</taxon>
        <taxon>Pseudomonadati</taxon>
        <taxon>Pseudomonadota</taxon>
        <taxon>Gammaproteobacteria</taxon>
        <taxon>Chromatiales</taxon>
        <taxon>Granulosicoccaceae</taxon>
        <taxon>Granulosicoccus</taxon>
    </lineage>
</organism>
<dbReference type="OrthoDB" id="6223866at2"/>
<dbReference type="Proteomes" id="UP000250079">
    <property type="component" value="Chromosome"/>
</dbReference>
<evidence type="ECO:0000313" key="1">
    <source>
        <dbReference type="EMBL" id="ASJ70365.1"/>
    </source>
</evidence>
<keyword evidence="2" id="KW-1185">Reference proteome</keyword>
<sequence length="235" mass="26172">MRPEEIFALNHLVTLIGGSYRDGEDPPDAYIDLPGRVVAVEVTRLIEPMLNGSKINDQSRLAGDSPADMMMSDLYNQFKDKIPVGKILLVMIATPINNVRKIKGEIKLHIDEVLGLGYANRLINMNADAASITIHDTDCDTQGRMEYGIFNEDVSADIGENLIYSLGERIRAKTDLPGKHHVGSEYWLCIINEIWLASSHLVQLAFAELGATHNYDQIYVVHGHGEVQHLIEPIN</sequence>